<comment type="subcellular location">
    <subcellularLocation>
        <location evidence="10 11">Cytoplasm</location>
    </subcellularLocation>
</comment>
<dbReference type="SUPFAM" id="SSF53623">
    <property type="entry name" value="MurD-like peptide ligases, catalytic domain"/>
    <property type="match status" value="1"/>
</dbReference>
<keyword evidence="4 10" id="KW-0547">Nucleotide-binding</keyword>
<evidence type="ECO:0000259" key="13">
    <source>
        <dbReference type="Pfam" id="PF02875"/>
    </source>
</evidence>
<feature type="domain" description="Mur ligase central" evidence="14">
    <location>
        <begin position="113"/>
        <end position="291"/>
    </location>
</feature>
<comment type="function">
    <text evidence="10 11">Involved in cell wall formation. Catalyzes the final step in the synthesis of UDP-N-acetylmuramoyl-pentapeptide, the precursor of murein.</text>
</comment>
<keyword evidence="5 10" id="KW-0067">ATP-binding</keyword>
<evidence type="ECO:0000256" key="9">
    <source>
        <dbReference type="ARBA" id="ARBA00023316"/>
    </source>
</evidence>
<dbReference type="InterPro" id="IPR051046">
    <property type="entry name" value="MurCDEF_CellWall_CoF430Synth"/>
</dbReference>
<dbReference type="Gene3D" id="3.40.1390.10">
    <property type="entry name" value="MurE/MurF, N-terminal domain"/>
    <property type="match status" value="1"/>
</dbReference>
<evidence type="ECO:0000256" key="2">
    <source>
        <dbReference type="ARBA" id="ARBA00022598"/>
    </source>
</evidence>
<gene>
    <name evidence="10" type="primary">murF</name>
    <name evidence="15" type="ORF">GCM10008935_14940</name>
</gene>
<keyword evidence="16" id="KW-1185">Reference proteome</keyword>
<dbReference type="SUPFAM" id="SSF53244">
    <property type="entry name" value="MurD-like peptide ligases, peptide-binding domain"/>
    <property type="match status" value="1"/>
</dbReference>
<dbReference type="NCBIfam" id="TIGR01143">
    <property type="entry name" value="murF"/>
    <property type="match status" value="1"/>
</dbReference>
<dbReference type="InterPro" id="IPR004101">
    <property type="entry name" value="Mur_ligase_C"/>
</dbReference>
<comment type="similarity">
    <text evidence="10">Belongs to the MurCDEF family. MurF subfamily.</text>
</comment>
<dbReference type="PANTHER" id="PTHR43024">
    <property type="entry name" value="UDP-N-ACETYLMURAMOYL-TRIPEPTIDE--D-ALANYL-D-ALANINE LIGASE"/>
    <property type="match status" value="1"/>
</dbReference>
<keyword evidence="2 10" id="KW-0436">Ligase</keyword>
<dbReference type="InterPro" id="IPR035911">
    <property type="entry name" value="MurE/MurF_N"/>
</dbReference>
<dbReference type="RefSeq" id="WP_343782826.1">
    <property type="nucleotide sequence ID" value="NZ_BAAACZ010000011.1"/>
</dbReference>
<keyword evidence="1 10" id="KW-0963">Cytoplasm</keyword>
<dbReference type="SUPFAM" id="SSF63418">
    <property type="entry name" value="MurE/MurF N-terminal domain"/>
    <property type="match status" value="1"/>
</dbReference>
<organism evidence="15 16">
    <name type="scientific">Alkalibacillus silvisoli</name>
    <dbReference type="NCBI Taxonomy" id="392823"/>
    <lineage>
        <taxon>Bacteria</taxon>
        <taxon>Bacillati</taxon>
        <taxon>Bacillota</taxon>
        <taxon>Bacilli</taxon>
        <taxon>Bacillales</taxon>
        <taxon>Bacillaceae</taxon>
        <taxon>Alkalibacillus</taxon>
    </lineage>
</organism>
<evidence type="ECO:0000256" key="5">
    <source>
        <dbReference type="ARBA" id="ARBA00022840"/>
    </source>
</evidence>
<evidence type="ECO:0000256" key="11">
    <source>
        <dbReference type="RuleBase" id="RU004136"/>
    </source>
</evidence>
<comment type="pathway">
    <text evidence="10 11">Cell wall biogenesis; peptidoglycan biosynthesis.</text>
</comment>
<evidence type="ECO:0000313" key="16">
    <source>
        <dbReference type="Proteomes" id="UP001500740"/>
    </source>
</evidence>
<name>A0ABN0ZVQ3_9BACI</name>
<keyword evidence="7 10" id="KW-0573">Peptidoglycan synthesis</keyword>
<dbReference type="PANTHER" id="PTHR43024:SF1">
    <property type="entry name" value="UDP-N-ACETYLMURAMOYL-TRIPEPTIDE--D-ALANYL-D-ALANINE LIGASE"/>
    <property type="match status" value="1"/>
</dbReference>
<keyword evidence="3 10" id="KW-0132">Cell division</keyword>
<proteinExistence type="inferred from homology"/>
<dbReference type="InterPro" id="IPR036615">
    <property type="entry name" value="Mur_ligase_C_dom_sf"/>
</dbReference>
<feature type="domain" description="Mur ligase C-terminal" evidence="13">
    <location>
        <begin position="314"/>
        <end position="437"/>
    </location>
</feature>
<accession>A0ABN0ZVQ3</accession>
<feature type="binding site" evidence="10">
    <location>
        <begin position="115"/>
        <end position="121"/>
    </location>
    <ligand>
        <name>ATP</name>
        <dbReference type="ChEBI" id="CHEBI:30616"/>
    </ligand>
</feature>
<sequence>MNKFTTELLNKLFPNNRNLNDQVVSIDRIYTDSREAVNNGLFVPIVGERFNGHDFILQAVDKGAVAAIWSTEQEVPTELSEQFPLFFVDDTLDGLQQLASAYRDYVDPTVIGVTGSNGKTTTKEIIGSSLAHYFEVSKTEGNLNNLIGMPLSILSMPVNTEVLVLEMGMNSFGEIEHLSEIAKPDLAVITNIGESHIEHLGSREGIAKAKLEIVKGLNENGVLIVDGDEPLLEINNYKQVLSCGFHNGLDYQVTEVFQSEDQTSFKVNNQPLSIPLLGKHQAKNAAYALAISDWLKVDQNKMAASLANLSLPGMRFEQIKTESGALMINDAYNASATSMRASIDVVKKLPYTNKVLVLGDIFELGEFAASEHRKVGEVIDQEIDVVFTIGQDSQYIIEALPKQFTGKSQHFHERDQLIRRIKDYMYEDTVILLKASRGMKFEEIIQKLED</sequence>
<dbReference type="Gene3D" id="3.90.190.20">
    <property type="entry name" value="Mur ligase, C-terminal domain"/>
    <property type="match status" value="1"/>
</dbReference>
<evidence type="ECO:0000256" key="8">
    <source>
        <dbReference type="ARBA" id="ARBA00023306"/>
    </source>
</evidence>
<evidence type="ECO:0000256" key="1">
    <source>
        <dbReference type="ARBA" id="ARBA00022490"/>
    </source>
</evidence>
<dbReference type="InterPro" id="IPR000713">
    <property type="entry name" value="Mur_ligase_N"/>
</dbReference>
<evidence type="ECO:0000256" key="6">
    <source>
        <dbReference type="ARBA" id="ARBA00022960"/>
    </source>
</evidence>
<protein>
    <recommendedName>
        <fullName evidence="10 11">UDP-N-acetylmuramoyl-tripeptide--D-alanyl-D-alanine ligase</fullName>
        <ecNumber evidence="10 11">6.3.2.10</ecNumber>
    </recommendedName>
    <alternativeName>
        <fullName evidence="10">D-alanyl-D-alanine-adding enzyme</fullName>
    </alternativeName>
</protein>
<comment type="catalytic activity">
    <reaction evidence="10 11">
        <text>D-alanyl-D-alanine + UDP-N-acetyl-alpha-D-muramoyl-L-alanyl-gamma-D-glutamyl-meso-2,6-diaminopimelate + ATP = UDP-N-acetyl-alpha-D-muramoyl-L-alanyl-gamma-D-glutamyl-meso-2,6-diaminopimeloyl-D-alanyl-D-alanine + ADP + phosphate + H(+)</text>
        <dbReference type="Rhea" id="RHEA:28374"/>
        <dbReference type="ChEBI" id="CHEBI:15378"/>
        <dbReference type="ChEBI" id="CHEBI:30616"/>
        <dbReference type="ChEBI" id="CHEBI:43474"/>
        <dbReference type="ChEBI" id="CHEBI:57822"/>
        <dbReference type="ChEBI" id="CHEBI:61386"/>
        <dbReference type="ChEBI" id="CHEBI:83905"/>
        <dbReference type="ChEBI" id="CHEBI:456216"/>
        <dbReference type="EC" id="6.3.2.10"/>
    </reaction>
</comment>
<feature type="domain" description="Mur ligase N-terminal catalytic" evidence="12">
    <location>
        <begin position="26"/>
        <end position="102"/>
    </location>
</feature>
<dbReference type="Gene3D" id="3.40.1190.10">
    <property type="entry name" value="Mur-like, catalytic domain"/>
    <property type="match status" value="1"/>
</dbReference>
<evidence type="ECO:0000256" key="4">
    <source>
        <dbReference type="ARBA" id="ARBA00022741"/>
    </source>
</evidence>
<keyword evidence="6 10" id="KW-0133">Cell shape</keyword>
<keyword evidence="8 10" id="KW-0131">Cell cycle</keyword>
<dbReference type="GO" id="GO:0016874">
    <property type="term" value="F:ligase activity"/>
    <property type="evidence" value="ECO:0007669"/>
    <property type="project" value="UniProtKB-KW"/>
</dbReference>
<evidence type="ECO:0000259" key="12">
    <source>
        <dbReference type="Pfam" id="PF01225"/>
    </source>
</evidence>
<evidence type="ECO:0000256" key="3">
    <source>
        <dbReference type="ARBA" id="ARBA00022618"/>
    </source>
</evidence>
<evidence type="ECO:0000313" key="15">
    <source>
        <dbReference type="EMBL" id="GAA0460597.1"/>
    </source>
</evidence>
<dbReference type="Proteomes" id="UP001500740">
    <property type="component" value="Unassembled WGS sequence"/>
</dbReference>
<dbReference type="Pfam" id="PF02875">
    <property type="entry name" value="Mur_ligase_C"/>
    <property type="match status" value="1"/>
</dbReference>
<dbReference type="Pfam" id="PF01225">
    <property type="entry name" value="Mur_ligase"/>
    <property type="match status" value="1"/>
</dbReference>
<dbReference type="EC" id="6.3.2.10" evidence="10 11"/>
<evidence type="ECO:0000259" key="14">
    <source>
        <dbReference type="Pfam" id="PF08245"/>
    </source>
</evidence>
<dbReference type="Pfam" id="PF08245">
    <property type="entry name" value="Mur_ligase_M"/>
    <property type="match status" value="1"/>
</dbReference>
<dbReference type="InterPro" id="IPR013221">
    <property type="entry name" value="Mur_ligase_cen"/>
</dbReference>
<dbReference type="HAMAP" id="MF_02019">
    <property type="entry name" value="MurF"/>
    <property type="match status" value="1"/>
</dbReference>
<keyword evidence="9 10" id="KW-0961">Cell wall biogenesis/degradation</keyword>
<dbReference type="EMBL" id="BAAACZ010000011">
    <property type="protein sequence ID" value="GAA0460597.1"/>
    <property type="molecule type" value="Genomic_DNA"/>
</dbReference>
<reference evidence="15 16" key="1">
    <citation type="journal article" date="2019" name="Int. J. Syst. Evol. Microbiol.">
        <title>The Global Catalogue of Microorganisms (GCM) 10K type strain sequencing project: providing services to taxonomists for standard genome sequencing and annotation.</title>
        <authorList>
            <consortium name="The Broad Institute Genomics Platform"/>
            <consortium name="The Broad Institute Genome Sequencing Center for Infectious Disease"/>
            <person name="Wu L."/>
            <person name="Ma J."/>
        </authorList>
    </citation>
    <scope>NUCLEOTIDE SEQUENCE [LARGE SCALE GENOMIC DNA]</scope>
    <source>
        <strain evidence="15 16">JCM 14193</strain>
    </source>
</reference>
<evidence type="ECO:0000256" key="10">
    <source>
        <dbReference type="HAMAP-Rule" id="MF_02019"/>
    </source>
</evidence>
<dbReference type="InterPro" id="IPR005863">
    <property type="entry name" value="UDP-N-AcMur_synth"/>
</dbReference>
<evidence type="ECO:0000256" key="7">
    <source>
        <dbReference type="ARBA" id="ARBA00022984"/>
    </source>
</evidence>
<comment type="caution">
    <text evidence="15">The sequence shown here is derived from an EMBL/GenBank/DDBJ whole genome shotgun (WGS) entry which is preliminary data.</text>
</comment>
<dbReference type="InterPro" id="IPR036565">
    <property type="entry name" value="Mur-like_cat_sf"/>
</dbReference>